<gene>
    <name evidence="4" type="ORF">VB146_12635</name>
</gene>
<feature type="domain" description="DSP-PTPase phosphatase fused to NAD+ Kinase" evidence="3">
    <location>
        <begin position="33"/>
        <end position="143"/>
    </location>
</feature>
<feature type="chain" id="PRO_5046315856" evidence="2">
    <location>
        <begin position="25"/>
        <end position="166"/>
    </location>
</feature>
<dbReference type="EMBL" id="JAYFSO010000015">
    <property type="protein sequence ID" value="MEA5124688.1"/>
    <property type="molecule type" value="Genomic_DNA"/>
</dbReference>
<reference evidence="4 5" key="1">
    <citation type="submission" date="2023-12" db="EMBL/GenBank/DDBJ databases">
        <title>Genome sequencing of Xanthomonas floridensis.</title>
        <authorList>
            <person name="Greer S."/>
            <person name="Harrison J."/>
            <person name="Grant M."/>
            <person name="Vicente J."/>
            <person name="Studholme D."/>
        </authorList>
    </citation>
    <scope>NUCLEOTIDE SEQUENCE [LARGE SCALE GENOMIC DNA]</scope>
    <source>
        <strain evidence="4 5">WHRI 8848</strain>
    </source>
</reference>
<protein>
    <submittedName>
        <fullName evidence="4">Sulfur transferase domain-containing protein</fullName>
    </submittedName>
</protein>
<feature type="region of interest" description="Disordered" evidence="1">
    <location>
        <begin position="146"/>
        <end position="166"/>
    </location>
</feature>
<sequence length="166" mass="17732">MMGRRLRHGLWVIALLGSAASAQTAPGWTRHEVISSGQPTHAQLRAAAARGITTVIDLRAPDEPRGYDETTAAEALGLRYVRLPIRNADALTPEAVRALQRILRQQTGGPVLLHCASGNRAGALLALLAAREGASTEQALQLGREAGMQPSLEPAVHRQLQPAPHR</sequence>
<evidence type="ECO:0000256" key="2">
    <source>
        <dbReference type="SAM" id="SignalP"/>
    </source>
</evidence>
<organism evidence="4 5">
    <name type="scientific">Xanthomonas floridensis</name>
    <dbReference type="NCBI Taxonomy" id="1843580"/>
    <lineage>
        <taxon>Bacteria</taxon>
        <taxon>Pseudomonadati</taxon>
        <taxon>Pseudomonadota</taxon>
        <taxon>Gammaproteobacteria</taxon>
        <taxon>Lysobacterales</taxon>
        <taxon>Lysobacteraceae</taxon>
        <taxon>Xanthomonas</taxon>
    </lineage>
</organism>
<comment type="caution">
    <text evidence="4">The sequence shown here is derived from an EMBL/GenBank/DDBJ whole genome shotgun (WGS) entry which is preliminary data.</text>
</comment>
<dbReference type="InterPro" id="IPR029021">
    <property type="entry name" value="Prot-tyrosine_phosphatase-like"/>
</dbReference>
<evidence type="ECO:0000313" key="5">
    <source>
        <dbReference type="Proteomes" id="UP001303614"/>
    </source>
</evidence>
<keyword evidence="2" id="KW-0732">Signal</keyword>
<dbReference type="InterPro" id="IPR055214">
    <property type="entry name" value="PTP-NADK"/>
</dbReference>
<evidence type="ECO:0000313" key="4">
    <source>
        <dbReference type="EMBL" id="MEA5124688.1"/>
    </source>
</evidence>
<dbReference type="Pfam" id="PF22741">
    <property type="entry name" value="PTP-NADK"/>
    <property type="match status" value="1"/>
</dbReference>
<dbReference type="Proteomes" id="UP001303614">
    <property type="component" value="Unassembled WGS sequence"/>
</dbReference>
<accession>A0ABU5PYN6</accession>
<evidence type="ECO:0000256" key="1">
    <source>
        <dbReference type="SAM" id="MobiDB-lite"/>
    </source>
</evidence>
<dbReference type="Gene3D" id="3.90.190.10">
    <property type="entry name" value="Protein tyrosine phosphatase superfamily"/>
    <property type="match status" value="1"/>
</dbReference>
<evidence type="ECO:0000259" key="3">
    <source>
        <dbReference type="Pfam" id="PF22741"/>
    </source>
</evidence>
<dbReference type="GO" id="GO:0016740">
    <property type="term" value="F:transferase activity"/>
    <property type="evidence" value="ECO:0007669"/>
    <property type="project" value="UniProtKB-KW"/>
</dbReference>
<keyword evidence="4" id="KW-0808">Transferase</keyword>
<dbReference type="SUPFAM" id="SSF52799">
    <property type="entry name" value="(Phosphotyrosine protein) phosphatases II"/>
    <property type="match status" value="1"/>
</dbReference>
<feature type="signal peptide" evidence="2">
    <location>
        <begin position="1"/>
        <end position="24"/>
    </location>
</feature>
<keyword evidence="5" id="KW-1185">Reference proteome</keyword>
<name>A0ABU5PYN6_9XANT</name>
<proteinExistence type="predicted"/>